<evidence type="ECO:0000259" key="4">
    <source>
        <dbReference type="Pfam" id="PF01645"/>
    </source>
</evidence>
<dbReference type="PANTHER" id="PTHR43819">
    <property type="entry name" value="ARCHAEAL-TYPE GLUTAMATE SYNTHASE [NADPH]"/>
    <property type="match status" value="1"/>
</dbReference>
<accession>A0ABU4S0I6</accession>
<dbReference type="InterPro" id="IPR024188">
    <property type="entry name" value="GltB"/>
</dbReference>
<feature type="domain" description="Glutamate synthase" evidence="4">
    <location>
        <begin position="136"/>
        <end position="463"/>
    </location>
</feature>
<keyword evidence="3" id="KW-0812">Transmembrane</keyword>
<dbReference type="PIRSF" id="PIRSF006429">
    <property type="entry name" value="GOGAT_lg_2"/>
    <property type="match status" value="1"/>
</dbReference>
<evidence type="ECO:0000256" key="2">
    <source>
        <dbReference type="PIRNR" id="PIRNR006429"/>
    </source>
</evidence>
<dbReference type="RefSeq" id="WP_302721991.1">
    <property type="nucleotide sequence ID" value="NZ_JAULRU010000418.1"/>
</dbReference>
<evidence type="ECO:0000313" key="6">
    <source>
        <dbReference type="Proteomes" id="UP001273505"/>
    </source>
</evidence>
<dbReference type="PANTHER" id="PTHR43819:SF1">
    <property type="entry name" value="ARCHAEAL-TYPE GLUTAMATE SYNTHASE [NADPH]"/>
    <property type="match status" value="1"/>
</dbReference>
<proteinExistence type="inferred from homology"/>
<evidence type="ECO:0000256" key="1">
    <source>
        <dbReference type="ARBA" id="ARBA00009716"/>
    </source>
</evidence>
<keyword evidence="3" id="KW-1133">Transmembrane helix</keyword>
<dbReference type="Proteomes" id="UP001273505">
    <property type="component" value="Unassembled WGS sequence"/>
</dbReference>
<comment type="caution">
    <text evidence="5">The sequence shown here is derived from an EMBL/GenBank/DDBJ whole genome shotgun (WGS) entry which is preliminary data.</text>
</comment>
<dbReference type="GO" id="GO:0016491">
    <property type="term" value="F:oxidoreductase activity"/>
    <property type="evidence" value="ECO:0007669"/>
    <property type="project" value="UniProtKB-KW"/>
</dbReference>
<feature type="transmembrane region" description="Helical" evidence="3">
    <location>
        <begin position="12"/>
        <end position="34"/>
    </location>
</feature>
<dbReference type="InterPro" id="IPR013785">
    <property type="entry name" value="Aldolase_TIM"/>
</dbReference>
<name>A0ABU4S0I6_9GAMM</name>
<reference evidence="5 6" key="1">
    <citation type="submission" date="2023-11" db="EMBL/GenBank/DDBJ databases">
        <title>Gilvimarinus fulvus sp. nov., isolated from the surface of Kelp.</title>
        <authorList>
            <person name="Sun Y.Y."/>
            <person name="Gong Y."/>
            <person name="Du Z.J."/>
        </authorList>
    </citation>
    <scope>NUCLEOTIDE SEQUENCE [LARGE SCALE GENOMIC DNA]</scope>
    <source>
        <strain evidence="5 6">SDUM040013</strain>
    </source>
</reference>
<dbReference type="Pfam" id="PF01645">
    <property type="entry name" value="Glu_synthase"/>
    <property type="match status" value="1"/>
</dbReference>
<dbReference type="PIRSF" id="PIRSF500060">
    <property type="entry name" value="UCP500060"/>
    <property type="match status" value="1"/>
</dbReference>
<dbReference type="InterPro" id="IPR002932">
    <property type="entry name" value="Glu_synthdom"/>
</dbReference>
<sequence length="516" mass="56622">MDNSITLQILSFFALILTLAILGLIVTVIVLYFIDINQSTHTIRRNYPVIGRFRYLFEHLGEFFRQYFFAMDREEMPFNRAERSWVYRSAKNIDANIAFGSTRDLSSAGTVMFLNAAFPTLEKDAALPAEVTIGPYCRQPYTTKSLFNISAMSYGALSAPAVRALSAGAKQAGCWLNTGEGGLSPFHLEGGCDLVFQVGTAKYGVRNQEGKLSDDKLRNIANRDQVKMFEVKLSQGAKPGKGGILPAEKVSKEIAEIRGITEGHASISPNGHPDIRSVDELLDLLEHIREITGKPVGFKSVIGDRQWLTDLVNAIKVRGIDRAPDFITIDSCDGGTGAAPQPLMDYVGLPLKESLPWVCDLLTQNGLRERIRVIASGKLITPSKVAWAIACGADFTVSARGFMFALGCIQAMQCHKNTCPTGVTTHDPKLQRGLVPTDKAKRVAHYQQNMTYGVGMLAHACGVAEPRQLKRQHVHIVTQSGMSAPMSQIHPEPVRLIDDAKESTAILDNSMEINNE</sequence>
<keyword evidence="5" id="KW-0560">Oxidoreductase</keyword>
<protein>
    <submittedName>
        <fullName evidence="5">FMN-binding glutamate synthase family protein</fullName>
        <ecNumber evidence="5">1.4.-.-</ecNumber>
    </submittedName>
</protein>
<evidence type="ECO:0000313" key="5">
    <source>
        <dbReference type="EMBL" id="MDX6850666.1"/>
    </source>
</evidence>
<comment type="similarity">
    <text evidence="1 2">Belongs to the glutamate synthase family.</text>
</comment>
<keyword evidence="6" id="KW-1185">Reference proteome</keyword>
<organism evidence="5 6">
    <name type="scientific">Gilvimarinus gilvus</name>
    <dbReference type="NCBI Taxonomy" id="3058038"/>
    <lineage>
        <taxon>Bacteria</taxon>
        <taxon>Pseudomonadati</taxon>
        <taxon>Pseudomonadota</taxon>
        <taxon>Gammaproteobacteria</taxon>
        <taxon>Cellvibrionales</taxon>
        <taxon>Cellvibrionaceae</taxon>
        <taxon>Gilvimarinus</taxon>
    </lineage>
</organism>
<dbReference type="Gene3D" id="3.20.20.70">
    <property type="entry name" value="Aldolase class I"/>
    <property type="match status" value="1"/>
</dbReference>
<gene>
    <name evidence="5" type="ORF">SCD92_14935</name>
</gene>
<dbReference type="SUPFAM" id="SSF51395">
    <property type="entry name" value="FMN-linked oxidoreductases"/>
    <property type="match status" value="1"/>
</dbReference>
<dbReference type="EMBL" id="JAXAFO010000028">
    <property type="protein sequence ID" value="MDX6850666.1"/>
    <property type="molecule type" value="Genomic_DNA"/>
</dbReference>
<evidence type="ECO:0000256" key="3">
    <source>
        <dbReference type="SAM" id="Phobius"/>
    </source>
</evidence>
<keyword evidence="3" id="KW-0472">Membrane</keyword>
<dbReference type="InterPro" id="IPR027283">
    <property type="entry name" value="YerD"/>
</dbReference>
<dbReference type="CDD" id="cd02808">
    <property type="entry name" value="GltS_FMN"/>
    <property type="match status" value="1"/>
</dbReference>
<dbReference type="EC" id="1.4.-.-" evidence="5"/>